<keyword evidence="1" id="KW-0812">Transmembrane</keyword>
<gene>
    <name evidence="2" type="ORF">ACFO5Q_01445</name>
</gene>
<dbReference type="RefSeq" id="WP_068150147.1">
    <property type="nucleotide sequence ID" value="NZ_JBHSCR010000001.1"/>
</dbReference>
<evidence type="ECO:0000256" key="1">
    <source>
        <dbReference type="SAM" id="Phobius"/>
    </source>
</evidence>
<comment type="caution">
    <text evidence="2">The sequence shown here is derived from an EMBL/GenBank/DDBJ whole genome shotgun (WGS) entry which is preliminary data.</text>
</comment>
<feature type="transmembrane region" description="Helical" evidence="1">
    <location>
        <begin position="16"/>
        <end position="38"/>
    </location>
</feature>
<keyword evidence="1" id="KW-0472">Membrane</keyword>
<sequence>MKKQQLHKFLAKTHKWIGLVLGLQVLAWTVGGVVMSWIPIDTVRGTHNVEEHAPVALPNVEGLLPLGDLASQEKGQIQQATYMTLLGHPVVRLVHLGGEVTLVDAGSGELLSPIDEQVARQIADADFKPDVPIASSTLLDAHTIDYRGPLPVWQVTFADEDTTSIYVSPAEGRVLARRSATWRLYDFFWMLHIMDYDERENFNNPLIMTFAFSAALFTLSGLGLVFFRFYRRDFNWLLGRRKRL</sequence>
<name>A0ABV8U5N3_9PROT</name>
<evidence type="ECO:0000313" key="3">
    <source>
        <dbReference type="Proteomes" id="UP001595776"/>
    </source>
</evidence>
<proteinExistence type="predicted"/>
<keyword evidence="1" id="KW-1133">Transmembrane helix</keyword>
<keyword evidence="3" id="KW-1185">Reference proteome</keyword>
<feature type="transmembrane region" description="Helical" evidence="1">
    <location>
        <begin position="206"/>
        <end position="230"/>
    </location>
</feature>
<accession>A0ABV8U5N3</accession>
<dbReference type="EMBL" id="JBHSCR010000001">
    <property type="protein sequence ID" value="MFC4346507.1"/>
    <property type="molecule type" value="Genomic_DNA"/>
</dbReference>
<evidence type="ECO:0000313" key="2">
    <source>
        <dbReference type="EMBL" id="MFC4346507.1"/>
    </source>
</evidence>
<dbReference type="Proteomes" id="UP001595776">
    <property type="component" value="Unassembled WGS sequence"/>
</dbReference>
<reference evidence="3" key="1">
    <citation type="journal article" date="2019" name="Int. J. Syst. Evol. Microbiol.">
        <title>The Global Catalogue of Microorganisms (GCM) 10K type strain sequencing project: providing services to taxonomists for standard genome sequencing and annotation.</title>
        <authorList>
            <consortium name="The Broad Institute Genomics Platform"/>
            <consortium name="The Broad Institute Genome Sequencing Center for Infectious Disease"/>
            <person name="Wu L."/>
            <person name="Ma J."/>
        </authorList>
    </citation>
    <scope>NUCLEOTIDE SEQUENCE [LARGE SCALE GENOMIC DNA]</scope>
    <source>
        <strain evidence="3">CGMCC 1.15304</strain>
    </source>
</reference>
<organism evidence="2 3">
    <name type="scientific">Kordiimonas lipolytica</name>
    <dbReference type="NCBI Taxonomy" id="1662421"/>
    <lineage>
        <taxon>Bacteria</taxon>
        <taxon>Pseudomonadati</taxon>
        <taxon>Pseudomonadota</taxon>
        <taxon>Alphaproteobacteria</taxon>
        <taxon>Kordiimonadales</taxon>
        <taxon>Kordiimonadaceae</taxon>
        <taxon>Kordiimonas</taxon>
    </lineage>
</organism>
<protein>
    <submittedName>
        <fullName evidence="2">PepSY domain-containing protein</fullName>
    </submittedName>
</protein>